<keyword evidence="1" id="KW-0812">Transmembrane</keyword>
<dbReference type="EMBL" id="GL877410">
    <property type="protein sequence ID" value="ELA47908.1"/>
    <property type="molecule type" value="Genomic_DNA"/>
</dbReference>
<evidence type="ECO:0000256" key="1">
    <source>
        <dbReference type="SAM" id="Phobius"/>
    </source>
</evidence>
<name>L2GXB5_VAVCU</name>
<evidence type="ECO:0000313" key="2">
    <source>
        <dbReference type="EMBL" id="ELA47908.1"/>
    </source>
</evidence>
<dbReference type="VEuPathDB" id="MicrosporidiaDB:VCUG_00628"/>
<accession>L2GXB5</accession>
<protein>
    <submittedName>
        <fullName evidence="2">Uncharacterized protein</fullName>
    </submittedName>
</protein>
<dbReference type="RefSeq" id="XP_008073649.1">
    <property type="nucleotide sequence ID" value="XM_008075458.1"/>
</dbReference>
<dbReference type="HOGENOM" id="CLU_2160318_0_0_1"/>
<organism evidence="2 3">
    <name type="scientific">Vavraia culicis (isolate floridensis)</name>
    <name type="common">Microsporidian parasite</name>
    <dbReference type="NCBI Taxonomy" id="948595"/>
    <lineage>
        <taxon>Eukaryota</taxon>
        <taxon>Fungi</taxon>
        <taxon>Fungi incertae sedis</taxon>
        <taxon>Microsporidia</taxon>
        <taxon>Pleistophoridae</taxon>
        <taxon>Vavraia</taxon>
    </lineage>
</organism>
<dbReference type="Proteomes" id="UP000011081">
    <property type="component" value="Unassembled WGS sequence"/>
</dbReference>
<reference evidence="3" key="1">
    <citation type="submission" date="2011-03" db="EMBL/GenBank/DDBJ databases">
        <title>The genome sequence of Vavraia culicis strain floridensis.</title>
        <authorList>
            <consortium name="The Broad Institute Genome Sequencing Platform"/>
            <person name="Cuomo C."/>
            <person name="Becnel J."/>
            <person name="Sanscrainte N."/>
            <person name="Young S.K."/>
            <person name="Zeng Q."/>
            <person name="Gargeya S."/>
            <person name="Fitzgerald M."/>
            <person name="Haas B."/>
            <person name="Abouelleil A."/>
            <person name="Alvarado L."/>
            <person name="Arachchi H.M."/>
            <person name="Berlin A."/>
            <person name="Chapman S.B."/>
            <person name="Gearin G."/>
            <person name="Goldberg J."/>
            <person name="Griggs A."/>
            <person name="Gujja S."/>
            <person name="Hansen M."/>
            <person name="Heiman D."/>
            <person name="Howarth C."/>
            <person name="Larimer J."/>
            <person name="Lui A."/>
            <person name="MacDonald P.J.P."/>
            <person name="McCowen C."/>
            <person name="Montmayeur A."/>
            <person name="Murphy C."/>
            <person name="Neiman D."/>
            <person name="Pearson M."/>
            <person name="Priest M."/>
            <person name="Roberts A."/>
            <person name="Saif S."/>
            <person name="Shea T."/>
            <person name="Sisk P."/>
            <person name="Stolte C."/>
            <person name="Sykes S."/>
            <person name="Wortman J."/>
            <person name="Nusbaum C."/>
            <person name="Birren B."/>
        </authorList>
    </citation>
    <scope>NUCLEOTIDE SEQUENCE [LARGE SCALE GENOMIC DNA]</scope>
    <source>
        <strain evidence="3">floridensis</strain>
    </source>
</reference>
<keyword evidence="3" id="KW-1185">Reference proteome</keyword>
<dbReference type="GeneID" id="19878513"/>
<evidence type="ECO:0000313" key="3">
    <source>
        <dbReference type="Proteomes" id="UP000011081"/>
    </source>
</evidence>
<proteinExistence type="predicted"/>
<keyword evidence="1" id="KW-1133">Transmembrane helix</keyword>
<dbReference type="InParanoid" id="L2GXB5"/>
<gene>
    <name evidence="2" type="ORF">VCUG_00628</name>
</gene>
<dbReference type="AlphaFoldDB" id="L2GXB5"/>
<feature type="transmembrane region" description="Helical" evidence="1">
    <location>
        <begin position="27"/>
        <end position="48"/>
    </location>
</feature>
<keyword evidence="1" id="KW-0472">Membrane</keyword>
<sequence length="111" mass="13019">MSCCSCSVIDRAGCQHESIYVCEMQNFFILCQSCFCGSMFSAIFMLCYHPADSYQINFYLIYVAGQFKVFRYFRFTSATRPMSLRVTPSTLTHGYTHKCSSMRKWHSYWIN</sequence>